<sequence>MKRDLALMPWRITHVVPRKPPPAKKPDRPAVALPVDVCPDKFDAITRGECPLA</sequence>
<protein>
    <submittedName>
        <fullName evidence="1">Uncharacterized protein</fullName>
    </submittedName>
</protein>
<evidence type="ECO:0000313" key="2">
    <source>
        <dbReference type="Proteomes" id="UP000270094"/>
    </source>
</evidence>
<keyword evidence="2" id="KW-1185">Reference proteome</keyword>
<accession>A0A3P7KYM8</accession>
<proteinExistence type="predicted"/>
<organism evidence="1 2">
    <name type="scientific">Strongylus vulgaris</name>
    <name type="common">Blood worm</name>
    <dbReference type="NCBI Taxonomy" id="40348"/>
    <lineage>
        <taxon>Eukaryota</taxon>
        <taxon>Metazoa</taxon>
        <taxon>Ecdysozoa</taxon>
        <taxon>Nematoda</taxon>
        <taxon>Chromadorea</taxon>
        <taxon>Rhabditida</taxon>
        <taxon>Rhabditina</taxon>
        <taxon>Rhabditomorpha</taxon>
        <taxon>Strongyloidea</taxon>
        <taxon>Strongylidae</taxon>
        <taxon>Strongylus</taxon>
    </lineage>
</organism>
<evidence type="ECO:0000313" key="1">
    <source>
        <dbReference type="EMBL" id="VDM72272.1"/>
    </source>
</evidence>
<reference evidence="1 2" key="1">
    <citation type="submission" date="2018-11" db="EMBL/GenBank/DDBJ databases">
        <authorList>
            <consortium name="Pathogen Informatics"/>
        </authorList>
    </citation>
    <scope>NUCLEOTIDE SEQUENCE [LARGE SCALE GENOMIC DNA]</scope>
</reference>
<dbReference type="EMBL" id="UYYB01024606">
    <property type="protein sequence ID" value="VDM72272.1"/>
    <property type="molecule type" value="Genomic_DNA"/>
</dbReference>
<dbReference type="AlphaFoldDB" id="A0A3P7KYM8"/>
<dbReference type="Proteomes" id="UP000270094">
    <property type="component" value="Unassembled WGS sequence"/>
</dbReference>
<name>A0A3P7KYM8_STRVU</name>
<gene>
    <name evidence="1" type="ORF">SVUK_LOCUS7270</name>
</gene>